<protein>
    <recommendedName>
        <fullName evidence="1">DUF6593 domain-containing protein</fullName>
    </recommendedName>
</protein>
<accession>A0A2R6S773</accession>
<evidence type="ECO:0000259" key="1">
    <source>
        <dbReference type="Pfam" id="PF20236"/>
    </source>
</evidence>
<sequence>MEVRGRKYIWKLDNASQSLVMYSETDQATRLVWLDRVCSRIINESRIEVPVSIALEEEADEFRDEVVVACLVLEHKLRMSEKARAVSTGTNLAWQGSGGYIM</sequence>
<feature type="domain" description="DUF6593" evidence="1">
    <location>
        <begin position="4"/>
        <end position="79"/>
    </location>
</feature>
<dbReference type="AlphaFoldDB" id="A0A2R6S773"/>
<evidence type="ECO:0000313" key="3">
    <source>
        <dbReference type="Proteomes" id="UP000186601"/>
    </source>
</evidence>
<organism evidence="2 3">
    <name type="scientific">Hermanssonia centrifuga</name>
    <dbReference type="NCBI Taxonomy" id="98765"/>
    <lineage>
        <taxon>Eukaryota</taxon>
        <taxon>Fungi</taxon>
        <taxon>Dikarya</taxon>
        <taxon>Basidiomycota</taxon>
        <taxon>Agaricomycotina</taxon>
        <taxon>Agaricomycetes</taxon>
        <taxon>Polyporales</taxon>
        <taxon>Meruliaceae</taxon>
        <taxon>Hermanssonia</taxon>
    </lineage>
</organism>
<keyword evidence="3" id="KW-1185">Reference proteome</keyword>
<dbReference type="EMBL" id="MLYV02000001">
    <property type="protein sequence ID" value="PSS38154.1"/>
    <property type="molecule type" value="Genomic_DNA"/>
</dbReference>
<proteinExistence type="predicted"/>
<dbReference type="OrthoDB" id="3256331at2759"/>
<reference evidence="2 3" key="1">
    <citation type="submission" date="2018-02" db="EMBL/GenBank/DDBJ databases">
        <title>Genome sequence of the basidiomycete white-rot fungus Phlebia centrifuga.</title>
        <authorList>
            <person name="Granchi Z."/>
            <person name="Peng M."/>
            <person name="de Vries R.P."/>
            <person name="Hilden K."/>
            <person name="Makela M.R."/>
            <person name="Grigoriev I."/>
            <person name="Riley R."/>
        </authorList>
    </citation>
    <scope>NUCLEOTIDE SEQUENCE [LARGE SCALE GENOMIC DNA]</scope>
    <source>
        <strain evidence="2 3">FBCC195</strain>
    </source>
</reference>
<evidence type="ECO:0000313" key="2">
    <source>
        <dbReference type="EMBL" id="PSS38154.1"/>
    </source>
</evidence>
<dbReference type="Pfam" id="PF20236">
    <property type="entry name" value="DUF6593"/>
    <property type="match status" value="1"/>
</dbReference>
<gene>
    <name evidence="2" type="ORF">PHLCEN_2v14</name>
</gene>
<dbReference type="InterPro" id="IPR046528">
    <property type="entry name" value="DUF6593"/>
</dbReference>
<name>A0A2R6S773_9APHY</name>
<comment type="caution">
    <text evidence="2">The sequence shown here is derived from an EMBL/GenBank/DDBJ whole genome shotgun (WGS) entry which is preliminary data.</text>
</comment>
<dbReference type="Proteomes" id="UP000186601">
    <property type="component" value="Unassembled WGS sequence"/>
</dbReference>